<reference evidence="1 2" key="1">
    <citation type="submission" date="2019-03" db="EMBL/GenBank/DDBJ databases">
        <title>Genomic Encyclopedia of Type Strains, Phase IV (KMG-V): Genome sequencing to study the core and pangenomes of soil and plant-associated prokaryotes.</title>
        <authorList>
            <person name="Whitman W."/>
        </authorList>
    </citation>
    <scope>NUCLEOTIDE SEQUENCE [LARGE SCALE GENOMIC DNA]</scope>
    <source>
        <strain evidence="1 2">Hc14</strain>
    </source>
</reference>
<gene>
    <name evidence="1" type="ORF">EV132_104443</name>
</gene>
<dbReference type="InterPro" id="IPR010982">
    <property type="entry name" value="Lambda_DNA-bd_dom_sf"/>
</dbReference>
<organism evidence="1 2">
    <name type="scientific">Rhizobium sullae</name>
    <name type="common">Rhizobium hedysari</name>
    <dbReference type="NCBI Taxonomy" id="50338"/>
    <lineage>
        <taxon>Bacteria</taxon>
        <taxon>Pseudomonadati</taxon>
        <taxon>Pseudomonadota</taxon>
        <taxon>Alphaproteobacteria</taxon>
        <taxon>Hyphomicrobiales</taxon>
        <taxon>Rhizobiaceae</taxon>
        <taxon>Rhizobium/Agrobacterium group</taxon>
        <taxon>Rhizobium</taxon>
    </lineage>
</organism>
<protein>
    <recommendedName>
        <fullName evidence="3">Addiction module antidote protein, HigA family</fullName>
    </recommendedName>
</protein>
<evidence type="ECO:0000313" key="2">
    <source>
        <dbReference type="Proteomes" id="UP000294576"/>
    </source>
</evidence>
<dbReference type="EMBL" id="SMBH01000004">
    <property type="protein sequence ID" value="TCU17411.1"/>
    <property type="molecule type" value="Genomic_DNA"/>
</dbReference>
<dbReference type="Proteomes" id="UP000294576">
    <property type="component" value="Unassembled WGS sequence"/>
</dbReference>
<dbReference type="GO" id="GO:0003677">
    <property type="term" value="F:DNA binding"/>
    <property type="evidence" value="ECO:0007669"/>
    <property type="project" value="InterPro"/>
</dbReference>
<dbReference type="SUPFAM" id="SSF47413">
    <property type="entry name" value="lambda repressor-like DNA-binding domains"/>
    <property type="match status" value="1"/>
</dbReference>
<evidence type="ECO:0008006" key="3">
    <source>
        <dbReference type="Google" id="ProtNLM"/>
    </source>
</evidence>
<dbReference type="Gene3D" id="1.10.260.40">
    <property type="entry name" value="lambda repressor-like DNA-binding domains"/>
    <property type="match status" value="1"/>
</dbReference>
<dbReference type="AlphaFoldDB" id="A0A4R3Q865"/>
<comment type="caution">
    <text evidence="1">The sequence shown here is derived from an EMBL/GenBank/DDBJ whole genome shotgun (WGS) entry which is preliminary data.</text>
</comment>
<accession>A0A4R3Q865</accession>
<evidence type="ECO:0000313" key="1">
    <source>
        <dbReference type="EMBL" id="TCU17411.1"/>
    </source>
</evidence>
<name>A0A4R3Q865_RHISU</name>
<proteinExistence type="predicted"/>
<sequence length="47" mass="5410">MSISKSPAIHPDEILREIYMEPLDLTPYSLAKKLGVLRTRIERIVSE</sequence>